<reference evidence="2" key="1">
    <citation type="submission" date="2020-02" db="EMBL/GenBank/DDBJ databases">
        <authorList>
            <person name="Meier V. D."/>
        </authorList>
    </citation>
    <scope>NUCLEOTIDE SEQUENCE</scope>
    <source>
        <strain evidence="2">AVDCRST_MAG34</strain>
    </source>
</reference>
<dbReference type="AlphaFoldDB" id="A0A6J4MFX8"/>
<organism evidence="2">
    <name type="scientific">uncultured Nocardioidaceae bacterium</name>
    <dbReference type="NCBI Taxonomy" id="253824"/>
    <lineage>
        <taxon>Bacteria</taxon>
        <taxon>Bacillati</taxon>
        <taxon>Actinomycetota</taxon>
        <taxon>Actinomycetes</taxon>
        <taxon>Propionibacteriales</taxon>
        <taxon>Nocardioidaceae</taxon>
        <taxon>environmental samples</taxon>
    </lineage>
</organism>
<sequence>DQPRFSLGLLQQQAGRHVLPVLRRGDPLPPRAGRLGMPQLPPGVLRDVPRPALGPARRLGGDM</sequence>
<feature type="region of interest" description="Disordered" evidence="1">
    <location>
        <begin position="22"/>
        <end position="63"/>
    </location>
</feature>
<feature type="non-terminal residue" evidence="2">
    <location>
        <position position="63"/>
    </location>
</feature>
<protein>
    <submittedName>
        <fullName evidence="2">Uncharacterized protein</fullName>
    </submittedName>
</protein>
<evidence type="ECO:0000313" key="2">
    <source>
        <dbReference type="EMBL" id="CAA9358332.1"/>
    </source>
</evidence>
<gene>
    <name evidence="2" type="ORF">AVDCRST_MAG34-2267</name>
</gene>
<evidence type="ECO:0000256" key="1">
    <source>
        <dbReference type="SAM" id="MobiDB-lite"/>
    </source>
</evidence>
<name>A0A6J4MFX8_9ACTN</name>
<feature type="non-terminal residue" evidence="2">
    <location>
        <position position="1"/>
    </location>
</feature>
<dbReference type="EMBL" id="CADCUI010000058">
    <property type="protein sequence ID" value="CAA9358332.1"/>
    <property type="molecule type" value="Genomic_DNA"/>
</dbReference>
<accession>A0A6J4MFX8</accession>
<proteinExistence type="predicted"/>